<dbReference type="PANTHER" id="PTHR46469:SF1">
    <property type="entry name" value="TRANSCRIPTION INITIATION FACTOR TFIID SUBUNIT 8"/>
    <property type="match status" value="1"/>
</dbReference>
<evidence type="ECO:0000259" key="8">
    <source>
        <dbReference type="Pfam" id="PF07524"/>
    </source>
</evidence>
<organism evidence="10 11">
    <name type="scientific">Stereocaulon virgatum</name>
    <dbReference type="NCBI Taxonomy" id="373712"/>
    <lineage>
        <taxon>Eukaryota</taxon>
        <taxon>Fungi</taxon>
        <taxon>Dikarya</taxon>
        <taxon>Ascomycota</taxon>
        <taxon>Pezizomycotina</taxon>
        <taxon>Lecanoromycetes</taxon>
        <taxon>OSLEUM clade</taxon>
        <taxon>Lecanoromycetidae</taxon>
        <taxon>Lecanorales</taxon>
        <taxon>Lecanorineae</taxon>
        <taxon>Stereocaulaceae</taxon>
        <taxon>Stereocaulon</taxon>
    </lineage>
</organism>
<dbReference type="InterPro" id="IPR009072">
    <property type="entry name" value="Histone-fold"/>
</dbReference>
<keyword evidence="4" id="KW-0805">Transcription regulation</keyword>
<dbReference type="EMBL" id="JBEFKJ010000007">
    <property type="protein sequence ID" value="KAL2045302.1"/>
    <property type="molecule type" value="Genomic_DNA"/>
</dbReference>
<evidence type="ECO:0000256" key="2">
    <source>
        <dbReference type="ARBA" id="ARBA00008767"/>
    </source>
</evidence>
<evidence type="ECO:0000256" key="6">
    <source>
        <dbReference type="ARBA" id="ARBA00023242"/>
    </source>
</evidence>
<dbReference type="Pfam" id="PF07524">
    <property type="entry name" value="Bromo_TP"/>
    <property type="match status" value="1"/>
</dbReference>
<dbReference type="InterPro" id="IPR006565">
    <property type="entry name" value="BTP"/>
</dbReference>
<name>A0ABR4AKY0_9LECA</name>
<reference evidence="10 11" key="1">
    <citation type="submission" date="2024-09" db="EMBL/GenBank/DDBJ databases">
        <title>Rethinking Asexuality: The Enigmatic Case of Functional Sexual Genes in Lepraria (Stereocaulaceae).</title>
        <authorList>
            <person name="Doellman M."/>
            <person name="Sun Y."/>
            <person name="Barcenas-Pena A."/>
            <person name="Lumbsch H.T."/>
            <person name="Grewe F."/>
        </authorList>
    </citation>
    <scope>NUCLEOTIDE SEQUENCE [LARGE SCALE GENOMIC DNA]</scope>
    <source>
        <strain evidence="10 11">Mercado 3170</strain>
    </source>
</reference>
<dbReference type="Pfam" id="PF10406">
    <property type="entry name" value="TAF8_C"/>
    <property type="match status" value="1"/>
</dbReference>
<proteinExistence type="inferred from homology"/>
<sequence length="328" mass="36964">MAPMAVSHSHPLKRTSSSASFDIPPAKKLNRGPIRHHKLVWDTQRKERLNSSWQNEESAQTLLTRSIGLALEAVGFEAADPDAIESFRGDVEEYMAHYLADVRQSMLSCRRTQPIPQDFLQALHTHQLSLRSLLPHLDPPVPASRSQFSLQPTPAQEDEQQHLRFLGPLLNDALNEQVKNHVPKHFPALPSKHTYKATPEFPDREQDPRKVRERATEEGRLGEEALRRLVSAGSRHPAHDAHRLSGSKSLRTRRNQMWLETMEAVTAGAPDEMDFDRGVSMVPGNGKQKEGDVPSILFGDGRLGSVVNSEKRYWRKPAPHRRVANGNI</sequence>
<dbReference type="CDD" id="cd00076">
    <property type="entry name" value="HFD_SF"/>
    <property type="match status" value="1"/>
</dbReference>
<gene>
    <name evidence="10" type="ORF">N7G274_002385</name>
</gene>
<comment type="similarity">
    <text evidence="2">Belongs to the TAF8 family.</text>
</comment>
<dbReference type="Proteomes" id="UP001590950">
    <property type="component" value="Unassembled WGS sequence"/>
</dbReference>
<comment type="caution">
    <text evidence="10">The sequence shown here is derived from an EMBL/GenBank/DDBJ whole genome shotgun (WGS) entry which is preliminary data.</text>
</comment>
<evidence type="ECO:0000313" key="11">
    <source>
        <dbReference type="Proteomes" id="UP001590950"/>
    </source>
</evidence>
<dbReference type="InterPro" id="IPR037818">
    <property type="entry name" value="TAF8"/>
</dbReference>
<evidence type="ECO:0000256" key="4">
    <source>
        <dbReference type="ARBA" id="ARBA00023015"/>
    </source>
</evidence>
<dbReference type="PANTHER" id="PTHR46469">
    <property type="entry name" value="TRANSCRIPTION INITIATION FACTOR TFIID SUBUNIT 8"/>
    <property type="match status" value="1"/>
</dbReference>
<keyword evidence="11" id="KW-1185">Reference proteome</keyword>
<feature type="domain" description="Transcription factor TFIID subunit 8 C-terminal" evidence="9">
    <location>
        <begin position="181"/>
        <end position="229"/>
    </location>
</feature>
<feature type="region of interest" description="Disordered" evidence="7">
    <location>
        <begin position="184"/>
        <end position="223"/>
    </location>
</feature>
<evidence type="ECO:0000256" key="1">
    <source>
        <dbReference type="ARBA" id="ARBA00004123"/>
    </source>
</evidence>
<feature type="domain" description="Bromodomain associated" evidence="8">
    <location>
        <begin position="57"/>
        <end position="124"/>
    </location>
</feature>
<feature type="region of interest" description="Disordered" evidence="7">
    <location>
        <begin position="1"/>
        <end position="30"/>
    </location>
</feature>
<evidence type="ECO:0000256" key="3">
    <source>
        <dbReference type="ARBA" id="ARBA00017307"/>
    </source>
</evidence>
<dbReference type="Gene3D" id="1.10.20.10">
    <property type="entry name" value="Histone, subunit A"/>
    <property type="match status" value="1"/>
</dbReference>
<protein>
    <recommendedName>
        <fullName evidence="3">Transcription initiation factor TFIID subunit 8</fullName>
    </recommendedName>
</protein>
<dbReference type="InterPro" id="IPR019473">
    <property type="entry name" value="TFIID_su8_C"/>
</dbReference>
<dbReference type="CDD" id="cd08049">
    <property type="entry name" value="TAF8"/>
    <property type="match status" value="1"/>
</dbReference>
<accession>A0ABR4AKY0</accession>
<evidence type="ECO:0000313" key="10">
    <source>
        <dbReference type="EMBL" id="KAL2045302.1"/>
    </source>
</evidence>
<evidence type="ECO:0000259" key="9">
    <source>
        <dbReference type="Pfam" id="PF10406"/>
    </source>
</evidence>
<keyword evidence="5" id="KW-0804">Transcription</keyword>
<keyword evidence="6" id="KW-0539">Nucleus</keyword>
<evidence type="ECO:0000256" key="5">
    <source>
        <dbReference type="ARBA" id="ARBA00023163"/>
    </source>
</evidence>
<comment type="subcellular location">
    <subcellularLocation>
        <location evidence="1">Nucleus</location>
    </subcellularLocation>
</comment>
<feature type="compositionally biased region" description="Basic and acidic residues" evidence="7">
    <location>
        <begin position="201"/>
        <end position="223"/>
    </location>
</feature>
<evidence type="ECO:0000256" key="7">
    <source>
        <dbReference type="SAM" id="MobiDB-lite"/>
    </source>
</evidence>